<evidence type="ECO:0000259" key="9">
    <source>
        <dbReference type="Pfam" id="PF17681"/>
    </source>
</evidence>
<feature type="region of interest" description="Disordered" evidence="7">
    <location>
        <begin position="506"/>
        <end position="534"/>
    </location>
</feature>
<feature type="domain" description="Gamma tubulin complex component C-terminal" evidence="8">
    <location>
        <begin position="325"/>
        <end position="779"/>
    </location>
</feature>
<dbReference type="GO" id="GO:0051321">
    <property type="term" value="P:meiotic cell cycle"/>
    <property type="evidence" value="ECO:0007669"/>
    <property type="project" value="TreeGrafter"/>
</dbReference>
<comment type="caution">
    <text evidence="10">The sequence shown here is derived from an EMBL/GenBank/DDBJ whole genome shotgun (WGS) entry which is preliminary data.</text>
</comment>
<dbReference type="Proteomes" id="UP000243515">
    <property type="component" value="Unassembled WGS sequence"/>
</dbReference>
<dbReference type="GO" id="GO:0000922">
    <property type="term" value="C:spindle pole"/>
    <property type="evidence" value="ECO:0007669"/>
    <property type="project" value="InterPro"/>
</dbReference>
<organism evidence="10 11">
    <name type="scientific">Elaphomyces granulatus</name>
    <dbReference type="NCBI Taxonomy" id="519963"/>
    <lineage>
        <taxon>Eukaryota</taxon>
        <taxon>Fungi</taxon>
        <taxon>Dikarya</taxon>
        <taxon>Ascomycota</taxon>
        <taxon>Pezizomycotina</taxon>
        <taxon>Eurotiomycetes</taxon>
        <taxon>Eurotiomycetidae</taxon>
        <taxon>Eurotiales</taxon>
        <taxon>Elaphomycetaceae</taxon>
        <taxon>Elaphomyces</taxon>
    </lineage>
</organism>
<name>A0A232LRL8_9EURO</name>
<dbReference type="Pfam" id="PF17681">
    <property type="entry name" value="GCP_N_terminal"/>
    <property type="match status" value="1"/>
</dbReference>
<dbReference type="PANTHER" id="PTHR19302:SF27">
    <property type="entry name" value="GAMMA-TUBULIN COMPLEX COMPONENT 4"/>
    <property type="match status" value="1"/>
</dbReference>
<dbReference type="Pfam" id="PF04130">
    <property type="entry name" value="GCP_C_terminal"/>
    <property type="match status" value="1"/>
</dbReference>
<sequence>MLHEILLALSGQPSPLLDPEADHVGSATSFPLLSPPEKALLASLARLSRLHTLLRTHTSQISSSNPSTVCRAVSAAIATQHLGGFQKRILEVEKAILLKDSGYVGGYGIVPLSTIVGEFAPWTRRLEWLWGVARFMQPEEVEDGATGACSGAAIIDHLRRESQTGHQDLEQMALFLVKSAETAWMRQLSMWLLYGNVPTFGKDDFFVQPSIPRDEEGDGASPPGTVGFVMHVNLLPKLVSPATASSILFIGNSLNHLRGRRNGSTSSSYRSSMGEVTLQSGHISHLSSLESPISTSSLSNAVTAIRLSLSQTSLSKLLPLPKILEVLSLLHDFLLLGRGEFAMALISHADLQVQKKYSMSGASGSGKTGDLDGLVVKEGEVMAALSQTWVELYSLQNEEDPVDEQLDLARELLQLSISNKKGSRAMTPSRDLGTASLIADISNVSFDDLLFPVPTTFSLRVPPPIDLFLATSDIAVYSRIHAYLLGIRRAQIRLNNLWKHTSLRRSYPSPWGPPRSNTRGGQNRLQTQRRREKARTIQMRPIWAIMSASVFILSEIASYFQGEVVNGCWQHFRRWLEGSPAGPMPMSHSRPGTASSSQHVDTSTLSGAGAILGTSQHSTQSKGQRHDPETLTVAHRRYLSILAQSVFLTEVPFVRSLRSLLTTIDHLISLVSRLEIVQRNLDLEADEGVVDNLADYGHEEMEIWHDLREARDDVDACTQDVVSRLRDIDDSRSGEGRRGFELPTDHNELLDITDQSDQNNIYTPRRAAGVDRLLMKLDFGSLNDGTHFQHSISNPQDGV</sequence>
<dbReference type="AlphaFoldDB" id="A0A232LRL8"/>
<dbReference type="GO" id="GO:0031122">
    <property type="term" value="P:cytoplasmic microtubule organization"/>
    <property type="evidence" value="ECO:0007669"/>
    <property type="project" value="TreeGrafter"/>
</dbReference>
<keyword evidence="11" id="KW-1185">Reference proteome</keyword>
<feature type="domain" description="Gamma tubulin complex component protein N-terminal" evidence="9">
    <location>
        <begin position="2"/>
        <end position="309"/>
    </location>
</feature>
<comment type="similarity">
    <text evidence="2 6">Belongs to the TUBGCP family.</text>
</comment>
<dbReference type="EMBL" id="NPHW01005535">
    <property type="protein sequence ID" value="OXV06668.1"/>
    <property type="molecule type" value="Genomic_DNA"/>
</dbReference>
<gene>
    <name evidence="10" type="ORF">Egran_05570</name>
</gene>
<dbReference type="InterPro" id="IPR007259">
    <property type="entry name" value="GCP"/>
</dbReference>
<dbReference type="InterPro" id="IPR041470">
    <property type="entry name" value="GCP_N"/>
</dbReference>
<dbReference type="GO" id="GO:0000930">
    <property type="term" value="C:gamma-tubulin complex"/>
    <property type="evidence" value="ECO:0007669"/>
    <property type="project" value="TreeGrafter"/>
</dbReference>
<dbReference type="Gene3D" id="1.20.120.1900">
    <property type="entry name" value="Gamma-tubulin complex, C-terminal domain"/>
    <property type="match status" value="1"/>
</dbReference>
<evidence type="ECO:0000256" key="2">
    <source>
        <dbReference type="ARBA" id="ARBA00010337"/>
    </source>
</evidence>
<dbReference type="GO" id="GO:0043015">
    <property type="term" value="F:gamma-tubulin binding"/>
    <property type="evidence" value="ECO:0007669"/>
    <property type="project" value="InterPro"/>
</dbReference>
<feature type="compositionally biased region" description="Polar residues" evidence="7">
    <location>
        <begin position="515"/>
        <end position="526"/>
    </location>
</feature>
<protein>
    <recommendedName>
        <fullName evidence="6">Spindle pole body component</fullName>
    </recommendedName>
</protein>
<feature type="region of interest" description="Disordered" evidence="7">
    <location>
        <begin position="582"/>
        <end position="602"/>
    </location>
</feature>
<evidence type="ECO:0000256" key="5">
    <source>
        <dbReference type="ARBA" id="ARBA00023212"/>
    </source>
</evidence>
<evidence type="ECO:0000256" key="3">
    <source>
        <dbReference type="ARBA" id="ARBA00022490"/>
    </source>
</evidence>
<dbReference type="GO" id="GO:0005874">
    <property type="term" value="C:microtubule"/>
    <property type="evidence" value="ECO:0007669"/>
    <property type="project" value="UniProtKB-KW"/>
</dbReference>
<dbReference type="OrthoDB" id="78652at2759"/>
<evidence type="ECO:0000256" key="6">
    <source>
        <dbReference type="RuleBase" id="RU363050"/>
    </source>
</evidence>
<keyword evidence="3 6" id="KW-0963">Cytoplasm</keyword>
<dbReference type="InterPro" id="IPR042241">
    <property type="entry name" value="GCP_C_sf"/>
</dbReference>
<dbReference type="GO" id="GO:0051011">
    <property type="term" value="F:microtubule minus-end binding"/>
    <property type="evidence" value="ECO:0007669"/>
    <property type="project" value="TreeGrafter"/>
</dbReference>
<dbReference type="GO" id="GO:0044732">
    <property type="term" value="C:mitotic spindle pole body"/>
    <property type="evidence" value="ECO:0007669"/>
    <property type="project" value="TreeGrafter"/>
</dbReference>
<keyword evidence="4 6" id="KW-0493">Microtubule</keyword>
<evidence type="ECO:0000256" key="1">
    <source>
        <dbReference type="ARBA" id="ARBA00004267"/>
    </source>
</evidence>
<accession>A0A232LRL8</accession>
<reference evidence="10 11" key="1">
    <citation type="journal article" date="2015" name="Environ. Microbiol.">
        <title>Metagenome sequence of Elaphomyces granulatus from sporocarp tissue reveals Ascomycota ectomycorrhizal fingerprints of genome expansion and a Proteobacteria-rich microbiome.</title>
        <authorList>
            <person name="Quandt C.A."/>
            <person name="Kohler A."/>
            <person name="Hesse C.N."/>
            <person name="Sharpton T.J."/>
            <person name="Martin F."/>
            <person name="Spatafora J.W."/>
        </authorList>
    </citation>
    <scope>NUCLEOTIDE SEQUENCE [LARGE SCALE GENOMIC DNA]</scope>
    <source>
        <strain evidence="10 11">OSC145934</strain>
    </source>
</reference>
<dbReference type="GO" id="GO:0007020">
    <property type="term" value="P:microtubule nucleation"/>
    <property type="evidence" value="ECO:0007669"/>
    <property type="project" value="InterPro"/>
</dbReference>
<feature type="compositionally biased region" description="Polar residues" evidence="7">
    <location>
        <begin position="590"/>
        <end position="602"/>
    </location>
</feature>
<evidence type="ECO:0000313" key="10">
    <source>
        <dbReference type="EMBL" id="OXV06668.1"/>
    </source>
</evidence>
<dbReference type="PANTHER" id="PTHR19302">
    <property type="entry name" value="GAMMA TUBULIN COMPLEX PROTEIN"/>
    <property type="match status" value="1"/>
</dbReference>
<proteinExistence type="inferred from homology"/>
<evidence type="ECO:0000259" key="8">
    <source>
        <dbReference type="Pfam" id="PF04130"/>
    </source>
</evidence>
<keyword evidence="5 6" id="KW-0206">Cytoskeleton</keyword>
<dbReference type="InterPro" id="IPR040457">
    <property type="entry name" value="GCP_C"/>
</dbReference>
<dbReference type="GO" id="GO:0000278">
    <property type="term" value="P:mitotic cell cycle"/>
    <property type="evidence" value="ECO:0007669"/>
    <property type="project" value="TreeGrafter"/>
</dbReference>
<evidence type="ECO:0000313" key="11">
    <source>
        <dbReference type="Proteomes" id="UP000243515"/>
    </source>
</evidence>
<evidence type="ECO:0000256" key="4">
    <source>
        <dbReference type="ARBA" id="ARBA00022701"/>
    </source>
</evidence>
<dbReference type="GO" id="GO:0051225">
    <property type="term" value="P:spindle assembly"/>
    <property type="evidence" value="ECO:0007669"/>
    <property type="project" value="TreeGrafter"/>
</dbReference>
<comment type="subcellular location">
    <subcellularLocation>
        <location evidence="1 6">Cytoplasm</location>
        <location evidence="1 6">Cytoskeleton</location>
        <location evidence="1 6">Microtubule organizing center</location>
    </subcellularLocation>
</comment>
<evidence type="ECO:0000256" key="7">
    <source>
        <dbReference type="SAM" id="MobiDB-lite"/>
    </source>
</evidence>